<dbReference type="Proteomes" id="UP000218965">
    <property type="component" value="Chromosome"/>
</dbReference>
<dbReference type="PANTHER" id="PTHR33824">
    <property type="entry name" value="POLYKETIDE CYCLASE/DEHYDRASE AND LIPID TRANSPORT SUPERFAMILY PROTEIN"/>
    <property type="match status" value="1"/>
</dbReference>
<dbReference type="InterPro" id="IPR005031">
    <property type="entry name" value="COQ10_START"/>
</dbReference>
<dbReference type="OrthoDB" id="3695445at2"/>
<dbReference type="Proteomes" id="UP000292408">
    <property type="component" value="Unassembled WGS sequence"/>
</dbReference>
<dbReference type="Gene3D" id="3.30.530.20">
    <property type="match status" value="1"/>
</dbReference>
<dbReference type="EMBL" id="AP017315">
    <property type="protein sequence ID" value="BAU31556.1"/>
    <property type="molecule type" value="Genomic_DNA"/>
</dbReference>
<evidence type="ECO:0000313" key="5">
    <source>
        <dbReference type="Proteomes" id="UP000292408"/>
    </source>
</evidence>
<gene>
    <name evidence="3" type="ORF">EV140_0704</name>
    <name evidence="2" type="ORF">MalAC0309_0687</name>
</gene>
<evidence type="ECO:0000259" key="1">
    <source>
        <dbReference type="Pfam" id="PF03364"/>
    </source>
</evidence>
<organism evidence="2 4">
    <name type="scientific">Microcella alkaliphila</name>
    <dbReference type="NCBI Taxonomy" id="279828"/>
    <lineage>
        <taxon>Bacteria</taxon>
        <taxon>Bacillati</taxon>
        <taxon>Actinomycetota</taxon>
        <taxon>Actinomycetes</taxon>
        <taxon>Micrococcales</taxon>
        <taxon>Microbacteriaceae</taxon>
        <taxon>Microcella</taxon>
    </lineage>
</organism>
<reference evidence="2 4" key="4">
    <citation type="submission" date="2016-01" db="EMBL/GenBank/DDBJ databases">
        <title>Microcella alkaliphila JAM AC0309 whole genome shotgun sequence.</title>
        <authorList>
            <person name="Kurata A."/>
            <person name="Hirose Y."/>
            <person name="Kishimoto N."/>
            <person name="Kobayashi T."/>
        </authorList>
    </citation>
    <scope>NUCLEOTIDE SEQUENCE [LARGE SCALE GENOMIC DNA]</scope>
    <source>
        <strain evidence="2 4">JAM AC0309</strain>
    </source>
</reference>
<dbReference type="InterPro" id="IPR047137">
    <property type="entry name" value="ORF3"/>
</dbReference>
<reference evidence="4" key="3">
    <citation type="submission" date="2015-12" db="EMBL/GenBank/DDBJ databases">
        <authorList>
            <person name="Shamseldin A."/>
            <person name="Moawad H."/>
            <person name="Abd El-Rahim W.M."/>
            <person name="Sadowsky M.J."/>
        </authorList>
    </citation>
    <scope>NUCLEOTIDE SEQUENCE [LARGE SCALE GENOMIC DNA]</scope>
    <source>
        <strain evidence="4">JAM AC0309</strain>
    </source>
</reference>
<reference evidence="2" key="2">
    <citation type="submission" date="2015-12" db="EMBL/GenBank/DDBJ databases">
        <authorList>
            <consortium name="Microcella alkaliphila JAM AC0309 genome sequencing consortium"/>
            <person name="Kurata A."/>
            <person name="Hirose Y."/>
            <person name="Kishimoto N."/>
            <person name="Kobayashi T."/>
        </authorList>
    </citation>
    <scope>NUCLEOTIDE SEQUENCE</scope>
    <source>
        <strain evidence="2">JAM AC0309</strain>
    </source>
</reference>
<dbReference type="Pfam" id="PF03364">
    <property type="entry name" value="Polyketide_cyc"/>
    <property type="match status" value="1"/>
</dbReference>
<keyword evidence="5" id="KW-1185">Reference proteome</keyword>
<name>A0A0U5B6S1_9MICO</name>
<evidence type="ECO:0000313" key="3">
    <source>
        <dbReference type="EMBL" id="RZT62187.1"/>
    </source>
</evidence>
<dbReference type="RefSeq" id="WP_096420789.1">
    <property type="nucleotide sequence ID" value="NZ_AP017315.1"/>
</dbReference>
<protein>
    <submittedName>
        <fullName evidence="2 3">Cyclase/dehydrase</fullName>
    </submittedName>
</protein>
<reference evidence="3 5" key="1">
    <citation type="journal article" date="2015" name="Stand. Genomic Sci.">
        <title>Genomic Encyclopedia of Bacterial and Archaeal Type Strains, Phase III: the genomes of soil and plant-associated and newly described type strains.</title>
        <authorList>
            <person name="Whitman W.B."/>
            <person name="Woyke T."/>
            <person name="Klenk H.P."/>
            <person name="Zhou Y."/>
            <person name="Lilburn T.G."/>
            <person name="Beck B.J."/>
            <person name="De Vos P."/>
            <person name="Vandamme P."/>
            <person name="Eisen J.A."/>
            <person name="Garrity G."/>
            <person name="Hugenholtz P."/>
            <person name="Kyrpides N.C."/>
        </authorList>
    </citation>
    <scope>NUCLEOTIDE SEQUENCE [LARGE SCALE GENOMIC DNA]</scope>
    <source>
        <strain evidence="3 5">AC4r</strain>
    </source>
</reference>
<reference evidence="3" key="5">
    <citation type="submission" date="2019-02" db="EMBL/GenBank/DDBJ databases">
        <authorList>
            <person name="Whitman W."/>
            <person name="Huntemann M."/>
            <person name="Clum A."/>
            <person name="Pillay M."/>
            <person name="Palaniappan K."/>
            <person name="Varghese N."/>
            <person name="Mikhailova N."/>
            <person name="Stamatis D."/>
            <person name="Reddy T."/>
            <person name="Daum C."/>
            <person name="Shapiro N."/>
            <person name="Ivanova N."/>
            <person name="Kyrpides N."/>
            <person name="Woyke T."/>
        </authorList>
    </citation>
    <scope>NUCLEOTIDE SEQUENCE</scope>
    <source>
        <strain evidence="3">AC4r</strain>
    </source>
</reference>
<sequence>MSTVTSTIDIDAPITTVYNQWTQFETFPQFMSGVDQVRQLSDTLTHWEVSIAGVDREFDAEIVEQHPDERIAWNSVGGENHAGVVTFHRIDDDRTRVSLQLEWEPQGVVENVGALLQADDIQVDRDLHRFKELMEENGFETGAWRGDIDRAPDATGR</sequence>
<accession>A0A0U5B6S1</accession>
<dbReference type="CDD" id="cd07817">
    <property type="entry name" value="SRPBCC_8"/>
    <property type="match status" value="1"/>
</dbReference>
<dbReference type="InterPro" id="IPR023393">
    <property type="entry name" value="START-like_dom_sf"/>
</dbReference>
<dbReference type="KEGG" id="malk:MalAC0309_0687"/>
<dbReference type="PANTHER" id="PTHR33824:SF7">
    <property type="entry name" value="POLYKETIDE CYCLASE_DEHYDRASE AND LIPID TRANSPORT SUPERFAMILY PROTEIN"/>
    <property type="match status" value="1"/>
</dbReference>
<dbReference type="SUPFAM" id="SSF55961">
    <property type="entry name" value="Bet v1-like"/>
    <property type="match status" value="1"/>
</dbReference>
<dbReference type="EMBL" id="SGXT01000013">
    <property type="protein sequence ID" value="RZT62187.1"/>
    <property type="molecule type" value="Genomic_DNA"/>
</dbReference>
<dbReference type="AlphaFoldDB" id="A0A0U5B6S1"/>
<evidence type="ECO:0000313" key="2">
    <source>
        <dbReference type="EMBL" id="BAU31556.1"/>
    </source>
</evidence>
<proteinExistence type="predicted"/>
<feature type="domain" description="Coenzyme Q-binding protein COQ10 START" evidence="1">
    <location>
        <begin position="10"/>
        <end position="126"/>
    </location>
</feature>
<evidence type="ECO:0000313" key="4">
    <source>
        <dbReference type="Proteomes" id="UP000218965"/>
    </source>
</evidence>